<gene>
    <name evidence="1" type="ORF">AZ468_24780</name>
</gene>
<proteinExistence type="predicted"/>
<reference evidence="1 2" key="1">
    <citation type="submission" date="2016-03" db="EMBL/GenBank/DDBJ databases">
        <title>Draft genome sequence of the Vibrio tubiashii subs. europaeus.</title>
        <authorList>
            <person name="Spinard E."/>
            <person name="Dubert J."/>
            <person name="Nelson D.R."/>
            <person name="Barja J.L."/>
        </authorList>
    </citation>
    <scope>NUCLEOTIDE SEQUENCE [LARGE SCALE GENOMIC DNA]</scope>
    <source>
        <strain evidence="2">PP-638</strain>
        <plasmid evidence="1">p251_like</plasmid>
    </source>
</reference>
<geneLocation type="plasmid" evidence="1">
    <name>p251_like</name>
</geneLocation>
<dbReference type="EMBL" id="LUAX01000008">
    <property type="protein sequence ID" value="OAM96902.1"/>
    <property type="molecule type" value="Genomic_DNA"/>
</dbReference>
<sequence>MLVRNLKVDDFEDFVGKMSASVFHTTTLENYKSILSSGGLLANLDGSRSSVFGNSNGFFRLRSCVSFF</sequence>
<name>A0A178J4B5_9VIBR</name>
<evidence type="ECO:0000313" key="2">
    <source>
        <dbReference type="Proteomes" id="UP000094761"/>
    </source>
</evidence>
<accession>A0A178J4B5</accession>
<keyword evidence="1" id="KW-0614">Plasmid</keyword>
<organism evidence="1 2">
    <name type="scientific">Vibrio europaeus</name>
    <dbReference type="NCBI Taxonomy" id="300876"/>
    <lineage>
        <taxon>Bacteria</taxon>
        <taxon>Pseudomonadati</taxon>
        <taxon>Pseudomonadota</taxon>
        <taxon>Gammaproteobacteria</taxon>
        <taxon>Vibrionales</taxon>
        <taxon>Vibrionaceae</taxon>
        <taxon>Vibrio</taxon>
        <taxon>Vibrio oreintalis group</taxon>
    </lineage>
</organism>
<dbReference type="Proteomes" id="UP000094761">
    <property type="component" value="Unassembled WGS sequence"/>
</dbReference>
<dbReference type="OrthoDB" id="6456135at2"/>
<comment type="caution">
    <text evidence="1">The sequence shown here is derived from an EMBL/GenBank/DDBJ whole genome shotgun (WGS) entry which is preliminary data.</text>
</comment>
<protein>
    <submittedName>
        <fullName evidence="1">Uncharacterized protein</fullName>
    </submittedName>
</protein>
<evidence type="ECO:0000313" key="1">
    <source>
        <dbReference type="EMBL" id="OAM96902.1"/>
    </source>
</evidence>
<dbReference type="AlphaFoldDB" id="A0A178J4B5"/>